<sequence>MSAPNIRRAVQLLPACATTGIGSLPHTQVELGLQAALALDIPFLPQLPVGKPSELMIPAALEGLPGLSFDDEGLCTVDLAAWQAGRPAFEARLEAAFQAGKFESFEPSPEACRAWRPFLWEVETRKLAFAKAQLAGPFTVRSVARTTDGQPALDVPGLDEAMFRLSLARSLAMVKALRRAGTTPLFYLDEPGLYALQRTNPRHLIAMQELKLLVVALQREGALVGLHCCGNTDWAALLDVQPDLLSLDVRLSLDAMVESSAALERFLASGATLSLGIIPTDLASAYEVGELVDSVEATLKAALPRGFTFAQVVSTVVLTPACGLAMRSVGDAERILEELKAAQRRLRGALSAERPPVGATNPH</sequence>
<evidence type="ECO:0000313" key="1">
    <source>
        <dbReference type="EMBL" id="AKQ68106.1"/>
    </source>
</evidence>
<dbReference type="Proteomes" id="UP000009026">
    <property type="component" value="Chromosome"/>
</dbReference>
<evidence type="ECO:0008006" key="3">
    <source>
        <dbReference type="Google" id="ProtNLM"/>
    </source>
</evidence>
<dbReference type="InterPro" id="IPR038071">
    <property type="entry name" value="UROD/MetE-like_sf"/>
</dbReference>
<evidence type="ECO:0000313" key="2">
    <source>
        <dbReference type="Proteomes" id="UP000009026"/>
    </source>
</evidence>
<reference evidence="1 2" key="1">
    <citation type="journal article" date="2016" name="PLoS ONE">
        <title>Complete Genome Sequence and Comparative Genomics of a Novel Myxobacterium Myxococcus hansupus.</title>
        <authorList>
            <person name="Sharma G."/>
            <person name="Narwani T."/>
            <person name="Subramanian S."/>
        </authorList>
    </citation>
    <scope>NUCLEOTIDE SEQUENCE [LARGE SCALE GENOMIC DNA]</scope>
    <source>
        <strain evidence="2">mixupus</strain>
    </source>
</reference>
<dbReference type="SUPFAM" id="SSF51726">
    <property type="entry name" value="UROD/MetE-like"/>
    <property type="match status" value="1"/>
</dbReference>
<dbReference type="Gene3D" id="3.20.20.210">
    <property type="match status" value="1"/>
</dbReference>
<dbReference type="EMBL" id="CP012109">
    <property type="protein sequence ID" value="AKQ68106.1"/>
    <property type="molecule type" value="Genomic_DNA"/>
</dbReference>
<dbReference type="AlphaFoldDB" id="A0A0H4WXG6"/>
<dbReference type="STRING" id="1297742.A176_005018"/>
<keyword evidence="2" id="KW-1185">Reference proteome</keyword>
<accession>A0A0H4WXG6</accession>
<dbReference type="eggNOG" id="COG0620">
    <property type="taxonomic scope" value="Bacteria"/>
</dbReference>
<dbReference type="OrthoDB" id="144815at2"/>
<name>A0A0H4WXG6_9BACT</name>
<protein>
    <recommendedName>
        <fullName evidence="3">Cobalamin-independent methionine synthase MetE C-terminal/archaeal domain-containing protein</fullName>
    </recommendedName>
</protein>
<organism evidence="1 2">
    <name type="scientific">Pseudomyxococcus hansupus</name>
    <dbReference type="NCBI Taxonomy" id="1297742"/>
    <lineage>
        <taxon>Bacteria</taxon>
        <taxon>Pseudomonadati</taxon>
        <taxon>Myxococcota</taxon>
        <taxon>Myxococcia</taxon>
        <taxon>Myxococcales</taxon>
        <taxon>Cystobacterineae</taxon>
        <taxon>Myxococcaceae</taxon>
        <taxon>Pseudomyxococcus</taxon>
    </lineage>
</organism>
<gene>
    <name evidence="1" type="ORF">A176_005018</name>
</gene>
<dbReference type="RefSeq" id="WP_002637314.1">
    <property type="nucleotide sequence ID" value="NZ_CP012109.1"/>
</dbReference>
<dbReference type="KEGG" id="mym:A176_005018"/>
<proteinExistence type="predicted"/>
<dbReference type="PATRIC" id="fig|1297742.4.peg.5063"/>